<dbReference type="GO" id="GO:0016788">
    <property type="term" value="F:hydrolase activity, acting on ester bonds"/>
    <property type="evidence" value="ECO:0007669"/>
    <property type="project" value="InterPro"/>
</dbReference>
<dbReference type="Pfam" id="PF02265">
    <property type="entry name" value="S1-P1_nuclease"/>
    <property type="match status" value="1"/>
</dbReference>
<dbReference type="PANTHER" id="PTHR33146:SF26">
    <property type="entry name" value="ENDONUCLEASE 4"/>
    <property type="match status" value="1"/>
</dbReference>
<dbReference type="Gene3D" id="1.10.575.10">
    <property type="entry name" value="P1 Nuclease"/>
    <property type="match status" value="1"/>
</dbReference>
<keyword evidence="3" id="KW-0479">Metal-binding</keyword>
<evidence type="ECO:0000256" key="6">
    <source>
        <dbReference type="ARBA" id="ARBA00023157"/>
    </source>
</evidence>
<evidence type="ECO:0000313" key="8">
    <source>
        <dbReference type="EMBL" id="EWC44320.1"/>
    </source>
</evidence>
<keyword evidence="4" id="KW-0255">Endonuclease</keyword>
<dbReference type="GO" id="GO:0004519">
    <property type="term" value="F:endonuclease activity"/>
    <property type="evidence" value="ECO:0007669"/>
    <property type="project" value="UniProtKB-KW"/>
</dbReference>
<evidence type="ECO:0000256" key="2">
    <source>
        <dbReference type="ARBA" id="ARBA00022722"/>
    </source>
</evidence>
<keyword evidence="5" id="KW-0378">Hydrolase</keyword>
<gene>
    <name evidence="8" type="ORF">DRE_01146</name>
</gene>
<dbReference type="PANTHER" id="PTHR33146">
    <property type="entry name" value="ENDONUCLEASE 4"/>
    <property type="match status" value="1"/>
</dbReference>
<dbReference type="AlphaFoldDB" id="W7I6B8"/>
<dbReference type="InterPro" id="IPR003154">
    <property type="entry name" value="S1/P1nuclease"/>
</dbReference>
<sequence>MKVTAVAISAAALFAQGAYSWGLVGHATVAYVAQNYMNGAARILTSHLLSGTPLAEIASWADTFRTTPDGRFSAVLHYIDANDKPPQKCNVKMERDCASEGCIVTAIANYTSRILDDTLDFSERSDALKFIVHFFGDISQPLHTEGLAVGGNEISVLWGNLTTGAKVNLHAAWDRQFVDTLAGGNTLAAANSLAKNIIADLDTGIYKDLKAGWTSCGSIKRGTGCPKAWAQDSNRLICSNVLANGVEEVEGKDISGDYYAANVPIVRQQLAKGGYRLGLWLNAIAKAEQLKCSSRP</sequence>
<keyword evidence="2" id="KW-0540">Nuclease</keyword>
<keyword evidence="9" id="KW-1185">Reference proteome</keyword>
<evidence type="ECO:0000256" key="4">
    <source>
        <dbReference type="ARBA" id="ARBA00022759"/>
    </source>
</evidence>
<evidence type="ECO:0000256" key="5">
    <source>
        <dbReference type="ARBA" id="ARBA00022801"/>
    </source>
</evidence>
<dbReference type="EMBL" id="KI966443">
    <property type="protein sequence ID" value="EWC44320.1"/>
    <property type="molecule type" value="Genomic_DNA"/>
</dbReference>
<dbReference type="CDD" id="cd11010">
    <property type="entry name" value="S1-P1_nuclease"/>
    <property type="match status" value="1"/>
</dbReference>
<dbReference type="InterPro" id="IPR008947">
    <property type="entry name" value="PLipase_C/P1_nuclease_dom_sf"/>
</dbReference>
<evidence type="ECO:0000256" key="1">
    <source>
        <dbReference type="ARBA" id="ARBA00009547"/>
    </source>
</evidence>
<dbReference type="GO" id="GO:0046872">
    <property type="term" value="F:metal ion binding"/>
    <property type="evidence" value="ECO:0007669"/>
    <property type="project" value="UniProtKB-KW"/>
</dbReference>
<evidence type="ECO:0000313" key="9">
    <source>
        <dbReference type="Proteomes" id="UP000024837"/>
    </source>
</evidence>
<evidence type="ECO:0000256" key="3">
    <source>
        <dbReference type="ARBA" id="ARBA00022723"/>
    </source>
</evidence>
<keyword evidence="7" id="KW-0325">Glycoprotein</keyword>
<dbReference type="HOGENOM" id="CLU_044365_0_0_1"/>
<reference evidence="8 9" key="1">
    <citation type="submission" date="2013-05" db="EMBL/GenBank/DDBJ databases">
        <title>Drechslerella stenobrocha genome reveals carnivorous origination and mechanical trapping mechanism of predatory fungi.</title>
        <authorList>
            <person name="Liu X."/>
            <person name="Zhang W."/>
            <person name="Liu K."/>
        </authorList>
    </citation>
    <scope>NUCLEOTIDE SEQUENCE [LARGE SCALE GENOMIC DNA]</scope>
    <source>
        <strain evidence="8 9">248</strain>
    </source>
</reference>
<proteinExistence type="inferred from homology"/>
<dbReference type="OrthoDB" id="441446at2759"/>
<dbReference type="Proteomes" id="UP000024837">
    <property type="component" value="Unassembled WGS sequence"/>
</dbReference>
<evidence type="ECO:0008006" key="10">
    <source>
        <dbReference type="Google" id="ProtNLM"/>
    </source>
</evidence>
<protein>
    <recommendedName>
        <fullName evidence="10">Nuclease S1</fullName>
    </recommendedName>
</protein>
<comment type="similarity">
    <text evidence="1">Belongs to the nuclease type I family.</text>
</comment>
<name>W7I6B8_9PEZI</name>
<dbReference type="GO" id="GO:0003676">
    <property type="term" value="F:nucleic acid binding"/>
    <property type="evidence" value="ECO:0007669"/>
    <property type="project" value="InterPro"/>
</dbReference>
<organism evidence="8 9">
    <name type="scientific">Drechslerella stenobrocha 248</name>
    <dbReference type="NCBI Taxonomy" id="1043628"/>
    <lineage>
        <taxon>Eukaryota</taxon>
        <taxon>Fungi</taxon>
        <taxon>Dikarya</taxon>
        <taxon>Ascomycota</taxon>
        <taxon>Pezizomycotina</taxon>
        <taxon>Orbiliomycetes</taxon>
        <taxon>Orbiliales</taxon>
        <taxon>Orbiliaceae</taxon>
        <taxon>Drechslerella</taxon>
    </lineage>
</organism>
<dbReference type="GO" id="GO:0006308">
    <property type="term" value="P:DNA catabolic process"/>
    <property type="evidence" value="ECO:0007669"/>
    <property type="project" value="InterPro"/>
</dbReference>
<keyword evidence="6" id="KW-1015">Disulfide bond</keyword>
<accession>W7I6B8</accession>
<evidence type="ECO:0000256" key="7">
    <source>
        <dbReference type="ARBA" id="ARBA00023180"/>
    </source>
</evidence>
<dbReference type="SUPFAM" id="SSF48537">
    <property type="entry name" value="Phospholipase C/P1 nuclease"/>
    <property type="match status" value="1"/>
</dbReference>